<feature type="non-terminal residue" evidence="14">
    <location>
        <position position="1"/>
    </location>
</feature>
<dbReference type="OrthoDB" id="420076at2759"/>
<dbReference type="EMBL" id="QEFC01003072">
    <property type="protein sequence ID" value="KAE9450283.1"/>
    <property type="molecule type" value="Genomic_DNA"/>
</dbReference>
<name>A0A6A4KRV4_9ERIC</name>
<comment type="catalytic activity">
    <reaction evidence="10">
        <text>O-phospho-L-seryl-[protein] + H2O = L-seryl-[protein] + phosphate</text>
        <dbReference type="Rhea" id="RHEA:20629"/>
        <dbReference type="Rhea" id="RHEA-COMP:9863"/>
        <dbReference type="Rhea" id="RHEA-COMP:11604"/>
        <dbReference type="ChEBI" id="CHEBI:15377"/>
        <dbReference type="ChEBI" id="CHEBI:29999"/>
        <dbReference type="ChEBI" id="CHEBI:43474"/>
        <dbReference type="ChEBI" id="CHEBI:83421"/>
        <dbReference type="EC" id="3.1.3.16"/>
    </reaction>
</comment>
<keyword evidence="7" id="KW-0460">Magnesium</keyword>
<dbReference type="EC" id="3.1.3.16" evidence="4"/>
<comment type="cofactor">
    <cofactor evidence="1">
        <name>Mn(2+)</name>
        <dbReference type="ChEBI" id="CHEBI:29035"/>
    </cofactor>
</comment>
<evidence type="ECO:0000256" key="11">
    <source>
        <dbReference type="ARBA" id="ARBA00048336"/>
    </source>
</evidence>
<evidence type="ECO:0000256" key="10">
    <source>
        <dbReference type="ARBA" id="ARBA00047761"/>
    </source>
</evidence>
<evidence type="ECO:0000313" key="15">
    <source>
        <dbReference type="Proteomes" id="UP000428333"/>
    </source>
</evidence>
<keyword evidence="9" id="KW-0464">Manganese</keyword>
<evidence type="ECO:0000256" key="12">
    <source>
        <dbReference type="RuleBase" id="RU003465"/>
    </source>
</evidence>
<evidence type="ECO:0000256" key="2">
    <source>
        <dbReference type="ARBA" id="ARBA00001946"/>
    </source>
</evidence>
<comment type="caution">
    <text evidence="14">The sequence shown here is derived from an EMBL/GenBank/DDBJ whole genome shotgun (WGS) entry which is preliminary data.</text>
</comment>
<comment type="cofactor">
    <cofactor evidence="2">
        <name>Mg(2+)</name>
        <dbReference type="ChEBI" id="CHEBI:18420"/>
    </cofactor>
</comment>
<evidence type="ECO:0000256" key="4">
    <source>
        <dbReference type="ARBA" id="ARBA00013081"/>
    </source>
</evidence>
<dbReference type="GO" id="GO:0016020">
    <property type="term" value="C:membrane"/>
    <property type="evidence" value="ECO:0007669"/>
    <property type="project" value="UniProtKB-ARBA"/>
</dbReference>
<organism evidence="14 15">
    <name type="scientific">Rhododendron williamsianum</name>
    <dbReference type="NCBI Taxonomy" id="262921"/>
    <lineage>
        <taxon>Eukaryota</taxon>
        <taxon>Viridiplantae</taxon>
        <taxon>Streptophyta</taxon>
        <taxon>Embryophyta</taxon>
        <taxon>Tracheophyta</taxon>
        <taxon>Spermatophyta</taxon>
        <taxon>Magnoliopsida</taxon>
        <taxon>eudicotyledons</taxon>
        <taxon>Gunneridae</taxon>
        <taxon>Pentapetalae</taxon>
        <taxon>asterids</taxon>
        <taxon>Ericales</taxon>
        <taxon>Ericaceae</taxon>
        <taxon>Ericoideae</taxon>
        <taxon>Rhodoreae</taxon>
        <taxon>Rhododendron</taxon>
    </lineage>
</organism>
<dbReference type="SUPFAM" id="SSF81606">
    <property type="entry name" value="PP2C-like"/>
    <property type="match status" value="1"/>
</dbReference>
<dbReference type="Proteomes" id="UP000428333">
    <property type="component" value="Linkage Group LG11"/>
</dbReference>
<gene>
    <name evidence="14" type="ORF">C3L33_17819</name>
</gene>
<dbReference type="PANTHER" id="PTHR47992">
    <property type="entry name" value="PROTEIN PHOSPHATASE"/>
    <property type="match status" value="1"/>
</dbReference>
<sequence length="396" mass="43922">MLSRLINFLRACWRPLSDRSARNSSDVGGKQEGLLWYKDTGQHLKGEYSMAVVQANTLLEDQSQIESGCLSLLDSGPYGTFIGVYDGHGGPETSRYINDHLFPNLKRFTSEQQSISVDVIRKAFQATEEGFLSLVTKQWPIKPQIAAVGSCCLVGVICGGTLYIANLGDSRAVMGKLVKATGEVIAIQLSAEHNASIESVRQELHSLHPDDPQIVVLKHNVWRVKGLIQISRSIGDVYLKKAEFNREPLFAKFRLRQPFKRPILSSEPSISVHELQPDDQFLIFASDGLWEHLSNQDAVDLVQKHPRSGSAKRLVKAALLEAAKKREMRYSDLKKIERGVRRHFHDDITVVVVFLDSNLVSRASSLKGPTVSLRGGGVHLPAKTLAPYSTVTETTT</sequence>
<dbReference type="PROSITE" id="PS51746">
    <property type="entry name" value="PPM_2"/>
    <property type="match status" value="1"/>
</dbReference>
<reference evidence="14 15" key="1">
    <citation type="journal article" date="2019" name="Genome Biol. Evol.">
        <title>The Rhododendron genome and chromosomal organization provide insight into shared whole-genome duplications across the heath family (Ericaceae).</title>
        <authorList>
            <person name="Soza V.L."/>
            <person name="Lindsley D."/>
            <person name="Waalkes A."/>
            <person name="Ramage E."/>
            <person name="Patwardhan R.P."/>
            <person name="Burton J.N."/>
            <person name="Adey A."/>
            <person name="Kumar A."/>
            <person name="Qiu R."/>
            <person name="Shendure J."/>
            <person name="Hall B."/>
        </authorList>
    </citation>
    <scope>NUCLEOTIDE SEQUENCE [LARGE SCALE GENOMIC DNA]</scope>
    <source>
        <strain evidence="14">RSF 1966-606</strain>
    </source>
</reference>
<evidence type="ECO:0000256" key="7">
    <source>
        <dbReference type="ARBA" id="ARBA00022842"/>
    </source>
</evidence>
<keyword evidence="5" id="KW-0479">Metal-binding</keyword>
<dbReference type="InterPro" id="IPR015655">
    <property type="entry name" value="PP2C"/>
</dbReference>
<evidence type="ECO:0000256" key="5">
    <source>
        <dbReference type="ARBA" id="ARBA00022723"/>
    </source>
</evidence>
<dbReference type="Gene3D" id="3.60.40.10">
    <property type="entry name" value="PPM-type phosphatase domain"/>
    <property type="match status" value="1"/>
</dbReference>
<evidence type="ECO:0000256" key="3">
    <source>
        <dbReference type="ARBA" id="ARBA00006702"/>
    </source>
</evidence>
<comment type="catalytic activity">
    <reaction evidence="11">
        <text>O-phospho-L-threonyl-[protein] + H2O = L-threonyl-[protein] + phosphate</text>
        <dbReference type="Rhea" id="RHEA:47004"/>
        <dbReference type="Rhea" id="RHEA-COMP:11060"/>
        <dbReference type="Rhea" id="RHEA-COMP:11605"/>
        <dbReference type="ChEBI" id="CHEBI:15377"/>
        <dbReference type="ChEBI" id="CHEBI:30013"/>
        <dbReference type="ChEBI" id="CHEBI:43474"/>
        <dbReference type="ChEBI" id="CHEBI:61977"/>
        <dbReference type="EC" id="3.1.3.16"/>
    </reaction>
</comment>
<dbReference type="AlphaFoldDB" id="A0A6A4KRV4"/>
<evidence type="ECO:0000313" key="14">
    <source>
        <dbReference type="EMBL" id="KAE9450283.1"/>
    </source>
</evidence>
<evidence type="ECO:0000256" key="8">
    <source>
        <dbReference type="ARBA" id="ARBA00022912"/>
    </source>
</evidence>
<dbReference type="PROSITE" id="PS01032">
    <property type="entry name" value="PPM_1"/>
    <property type="match status" value="1"/>
</dbReference>
<evidence type="ECO:0000256" key="1">
    <source>
        <dbReference type="ARBA" id="ARBA00001936"/>
    </source>
</evidence>
<keyword evidence="15" id="KW-1185">Reference proteome</keyword>
<dbReference type="Pfam" id="PF00481">
    <property type="entry name" value="PP2C"/>
    <property type="match status" value="1"/>
</dbReference>
<evidence type="ECO:0000256" key="9">
    <source>
        <dbReference type="ARBA" id="ARBA00023211"/>
    </source>
</evidence>
<proteinExistence type="inferred from homology"/>
<comment type="similarity">
    <text evidence="3 12">Belongs to the PP2C family.</text>
</comment>
<dbReference type="GO" id="GO:0046872">
    <property type="term" value="F:metal ion binding"/>
    <property type="evidence" value="ECO:0007669"/>
    <property type="project" value="UniProtKB-KW"/>
</dbReference>
<dbReference type="FunFam" id="3.60.40.10:FF:000008">
    <property type="entry name" value="Phosphatase 2C family protein"/>
    <property type="match status" value="1"/>
</dbReference>
<feature type="domain" description="PPM-type phosphatase" evidence="13">
    <location>
        <begin position="47"/>
        <end position="355"/>
    </location>
</feature>
<dbReference type="SMART" id="SM00332">
    <property type="entry name" value="PP2Cc"/>
    <property type="match status" value="1"/>
</dbReference>
<keyword evidence="8 12" id="KW-0904">Protein phosphatase</keyword>
<evidence type="ECO:0000259" key="13">
    <source>
        <dbReference type="PROSITE" id="PS51746"/>
    </source>
</evidence>
<keyword evidence="6 12" id="KW-0378">Hydrolase</keyword>
<dbReference type="InterPro" id="IPR036457">
    <property type="entry name" value="PPM-type-like_dom_sf"/>
</dbReference>
<protein>
    <recommendedName>
        <fullName evidence="4">protein-serine/threonine phosphatase</fullName>
        <ecNumber evidence="4">3.1.3.16</ecNumber>
    </recommendedName>
</protein>
<dbReference type="CDD" id="cd00143">
    <property type="entry name" value="PP2Cc"/>
    <property type="match status" value="1"/>
</dbReference>
<evidence type="ECO:0000256" key="6">
    <source>
        <dbReference type="ARBA" id="ARBA00022801"/>
    </source>
</evidence>
<dbReference type="InterPro" id="IPR001932">
    <property type="entry name" value="PPM-type_phosphatase-like_dom"/>
</dbReference>
<dbReference type="GO" id="GO:0004722">
    <property type="term" value="F:protein serine/threonine phosphatase activity"/>
    <property type="evidence" value="ECO:0007669"/>
    <property type="project" value="UniProtKB-EC"/>
</dbReference>
<dbReference type="InterPro" id="IPR000222">
    <property type="entry name" value="PP2C_BS"/>
</dbReference>
<accession>A0A6A4KRV4</accession>